<protein>
    <submittedName>
        <fullName evidence="2">Uncharacterized protein</fullName>
    </submittedName>
</protein>
<dbReference type="Proteomes" id="UP000286701">
    <property type="component" value="Unassembled WGS sequence"/>
</dbReference>
<comment type="caution">
    <text evidence="2">The sequence shown here is derived from an EMBL/GenBank/DDBJ whole genome shotgun (WGS) entry which is preliminary data.</text>
</comment>
<gene>
    <name evidence="2" type="ORF">EPL05_11670</name>
</gene>
<keyword evidence="1" id="KW-0812">Transmembrane</keyword>
<dbReference type="OrthoDB" id="773226at2"/>
<evidence type="ECO:0000256" key="1">
    <source>
        <dbReference type="SAM" id="Phobius"/>
    </source>
</evidence>
<evidence type="ECO:0000313" key="2">
    <source>
        <dbReference type="EMBL" id="RWY52552.1"/>
    </source>
</evidence>
<organism evidence="2 3">
    <name type="scientific">Mucilaginibacter gilvus</name>
    <dbReference type="NCBI Taxonomy" id="2305909"/>
    <lineage>
        <taxon>Bacteria</taxon>
        <taxon>Pseudomonadati</taxon>
        <taxon>Bacteroidota</taxon>
        <taxon>Sphingobacteriia</taxon>
        <taxon>Sphingobacteriales</taxon>
        <taxon>Sphingobacteriaceae</taxon>
        <taxon>Mucilaginibacter</taxon>
    </lineage>
</organism>
<dbReference type="InterPro" id="IPR045938">
    <property type="entry name" value="DUF6358"/>
</dbReference>
<reference evidence="2 3" key="1">
    <citation type="submission" date="2019-01" db="EMBL/GenBank/DDBJ databases">
        <title>Mucilaginibacter antarcticum sp. nov., isolated from antarctic soil.</title>
        <authorList>
            <person name="Yan Y.-Q."/>
            <person name="Du Z.-J."/>
        </authorList>
    </citation>
    <scope>NUCLEOTIDE SEQUENCE [LARGE SCALE GENOMIC DNA]</scope>
    <source>
        <strain evidence="2 3">F01003</strain>
    </source>
</reference>
<dbReference type="Pfam" id="PF19885">
    <property type="entry name" value="DUF6358"/>
    <property type="match status" value="1"/>
</dbReference>
<name>A0A444MPH4_9SPHI</name>
<keyword evidence="1" id="KW-0472">Membrane</keyword>
<sequence length="61" mass="6784">MGKKIALNVVYNLGIFVALLIGYWGIEHAQYAYLLGAVFIAAVFVSLKIKLIKEVKNTTKQ</sequence>
<dbReference type="EMBL" id="SBIW01000004">
    <property type="protein sequence ID" value="RWY52552.1"/>
    <property type="molecule type" value="Genomic_DNA"/>
</dbReference>
<accession>A0A444MPH4</accession>
<proteinExistence type="predicted"/>
<feature type="transmembrane region" description="Helical" evidence="1">
    <location>
        <begin position="7"/>
        <end position="26"/>
    </location>
</feature>
<keyword evidence="1" id="KW-1133">Transmembrane helix</keyword>
<dbReference type="AlphaFoldDB" id="A0A444MPH4"/>
<dbReference type="RefSeq" id="WP_128534139.1">
    <property type="nucleotide sequence ID" value="NZ_SBIW01000004.1"/>
</dbReference>
<feature type="transmembrane region" description="Helical" evidence="1">
    <location>
        <begin position="32"/>
        <end position="51"/>
    </location>
</feature>
<keyword evidence="3" id="KW-1185">Reference proteome</keyword>
<evidence type="ECO:0000313" key="3">
    <source>
        <dbReference type="Proteomes" id="UP000286701"/>
    </source>
</evidence>